<dbReference type="Gene3D" id="2.170.260.10">
    <property type="entry name" value="paz domain"/>
    <property type="match status" value="1"/>
</dbReference>
<dbReference type="Pfam" id="PF02171">
    <property type="entry name" value="Piwi"/>
    <property type="match status" value="1"/>
</dbReference>
<evidence type="ECO:0000259" key="2">
    <source>
        <dbReference type="PROSITE" id="PS50821"/>
    </source>
</evidence>
<dbReference type="EMBL" id="CP137315">
    <property type="protein sequence ID" value="WQF90259.1"/>
    <property type="molecule type" value="Genomic_DNA"/>
</dbReference>
<keyword evidence="5" id="KW-1185">Reference proteome</keyword>
<dbReference type="PROSITE" id="PS50821">
    <property type="entry name" value="PAZ"/>
    <property type="match status" value="1"/>
</dbReference>
<dbReference type="Pfam" id="PF08699">
    <property type="entry name" value="ArgoL1"/>
    <property type="match status" value="1"/>
</dbReference>
<dbReference type="InterPro" id="IPR032472">
    <property type="entry name" value="ArgoL2"/>
</dbReference>
<dbReference type="RefSeq" id="XP_062787480.1">
    <property type="nucleotide sequence ID" value="XM_062931429.1"/>
</dbReference>
<dbReference type="Gene3D" id="3.30.420.10">
    <property type="entry name" value="Ribonuclease H-like superfamily/Ribonuclease H"/>
    <property type="match status" value="1"/>
</dbReference>
<dbReference type="PANTHER" id="PTHR22891">
    <property type="entry name" value="EUKARYOTIC TRANSLATION INITIATION FACTOR 2C"/>
    <property type="match status" value="1"/>
</dbReference>
<dbReference type="SMART" id="SM01163">
    <property type="entry name" value="DUF1785"/>
    <property type="match status" value="1"/>
</dbReference>
<dbReference type="InterPro" id="IPR036085">
    <property type="entry name" value="PAZ_dom_sf"/>
</dbReference>
<dbReference type="CDD" id="cd02846">
    <property type="entry name" value="PAZ_argonaute_like"/>
    <property type="match status" value="1"/>
</dbReference>
<dbReference type="InterPro" id="IPR003165">
    <property type="entry name" value="Piwi"/>
</dbReference>
<evidence type="ECO:0000313" key="5">
    <source>
        <dbReference type="Proteomes" id="UP001322277"/>
    </source>
</evidence>
<proteinExistence type="predicted"/>
<dbReference type="SUPFAM" id="SSF53098">
    <property type="entry name" value="Ribonuclease H-like"/>
    <property type="match status" value="1"/>
</dbReference>
<dbReference type="AlphaFoldDB" id="A0AAX4J4D5"/>
<accession>A0AAX4J4D5</accession>
<dbReference type="Pfam" id="PF16486">
    <property type="entry name" value="ArgoN"/>
    <property type="match status" value="1"/>
</dbReference>
<evidence type="ECO:0000259" key="3">
    <source>
        <dbReference type="PROSITE" id="PS50822"/>
    </source>
</evidence>
<dbReference type="Pfam" id="PF16488">
    <property type="entry name" value="ArgoL2"/>
    <property type="match status" value="1"/>
</dbReference>
<dbReference type="InterPro" id="IPR012337">
    <property type="entry name" value="RNaseH-like_sf"/>
</dbReference>
<name>A0AAX4J4D5_9PEZI</name>
<feature type="region of interest" description="Disordered" evidence="1">
    <location>
        <begin position="359"/>
        <end position="401"/>
    </location>
</feature>
<protein>
    <submittedName>
        <fullName evidence="4">PAZ domain, Piwi domain, ribonuclease H-like superfamily, argonaute, linker 1</fullName>
    </submittedName>
</protein>
<feature type="domain" description="Piwi" evidence="3">
    <location>
        <begin position="623"/>
        <end position="729"/>
    </location>
</feature>
<reference evidence="5" key="1">
    <citation type="journal article" date="2023" name="bioRxiv">
        <title>Complete genome of the Medicago anthracnose fungus, Colletotrichum destructivum, reveals a mini-chromosome-like region within a core chromosome.</title>
        <authorList>
            <person name="Lapalu N."/>
            <person name="Simon A."/>
            <person name="Lu A."/>
            <person name="Plaumann P.-L."/>
            <person name="Amselem J."/>
            <person name="Pigne S."/>
            <person name="Auger A."/>
            <person name="Koch C."/>
            <person name="Dallery J.-F."/>
            <person name="O'Connell R.J."/>
        </authorList>
    </citation>
    <scope>NUCLEOTIDE SEQUENCE [LARGE SCALE GENOMIC DNA]</scope>
    <source>
        <strain evidence="5">CBS 520.97</strain>
    </source>
</reference>
<dbReference type="GeneID" id="87951773"/>
<gene>
    <name evidence="4" type="ORF">CDEST_15273</name>
</gene>
<dbReference type="Pfam" id="PF02170">
    <property type="entry name" value="PAZ"/>
    <property type="match status" value="1"/>
</dbReference>
<dbReference type="SUPFAM" id="SSF101690">
    <property type="entry name" value="PAZ domain"/>
    <property type="match status" value="1"/>
</dbReference>
<organism evidence="4 5">
    <name type="scientific">Colletotrichum destructivum</name>
    <dbReference type="NCBI Taxonomy" id="34406"/>
    <lineage>
        <taxon>Eukaryota</taxon>
        <taxon>Fungi</taxon>
        <taxon>Dikarya</taxon>
        <taxon>Ascomycota</taxon>
        <taxon>Pezizomycotina</taxon>
        <taxon>Sordariomycetes</taxon>
        <taxon>Hypocreomycetidae</taxon>
        <taxon>Glomerellales</taxon>
        <taxon>Glomerellaceae</taxon>
        <taxon>Colletotrichum</taxon>
        <taxon>Colletotrichum destructivum species complex</taxon>
    </lineage>
</organism>
<evidence type="ECO:0000313" key="4">
    <source>
        <dbReference type="EMBL" id="WQF90259.1"/>
    </source>
</evidence>
<dbReference type="InterPro" id="IPR003100">
    <property type="entry name" value="PAZ_dom"/>
</dbReference>
<dbReference type="Proteomes" id="UP001322277">
    <property type="component" value="Chromosome 11"/>
</dbReference>
<dbReference type="Gene3D" id="3.40.50.2300">
    <property type="match status" value="1"/>
</dbReference>
<evidence type="ECO:0000256" key="1">
    <source>
        <dbReference type="SAM" id="MobiDB-lite"/>
    </source>
</evidence>
<sequence length="770" mass="85280">MRCSPNLLVRLFSCVQYRAQLANLLDRTQDGSIPRPDTAVTTIEDALEADRATPSLNKLSLETVLPQRPGYGTRGTPITLWANYVELVTSPSLKLYRYDISVSPSTTGRKLTQVIRLLLQAPALIALQQDVVSDFKATLLSRQKLSQDNIHFPIRYRAEGEDEPRENAREYDVRLRYAGTLTIAELTEYLASTDLTTNYVEKLPMIQAFNILLNHYSKSSGHLITIGSSKTFSLSQSSSALDIGAGLTAMRGFFASVRAATCRILVNINVSHGAFYQAGPLDQLVLRFDAQLRSKSKIEAFLKRLRVRTTHLPERTNRSGEVIPRVRTIFGVATPSDGQGLAHPPRVREYGAGPKHVEFWLDNPARTEPSTREETSSGKRKRKNKNKNKEKVAAPCDPSASTTSGKYISVYDFSLTSYGRQIDNPDIPVVNVGTRENPTYLPPEVCVVVQGQTAKSRLSPGQTQQMMRFAVRKPRDNATSIVQEGLETTGLSPQTNVLLGRFGLSVTPSLITVPGRHLTEPKVVYKQNKLARVFLGNWSMVDMQFNTAGTLKKWSYVLLSLPSYRDAFNVASLAAVIQSFGSALNATGIMVDPPLQGRRLLLSSSDDGQLDQLLKEAALYLDFLLIVLPDTNTPLYNRIKRCGDLKYGIHTICVVGHKLAKQTGQDQYFANIALKMNLKLGGNNQLIDSSQLGLVSEDKTMVVGIDVTHPSPDSSRRAPSVAGMVASVDRWLGQWPAVLRIQSEARQEMVSGLTDMLKLRLRLWKDIGKH</sequence>
<dbReference type="GO" id="GO:0003723">
    <property type="term" value="F:RNA binding"/>
    <property type="evidence" value="ECO:0007669"/>
    <property type="project" value="InterPro"/>
</dbReference>
<feature type="domain" description="PAZ" evidence="2">
    <location>
        <begin position="355"/>
        <end position="450"/>
    </location>
</feature>
<dbReference type="InterPro" id="IPR036397">
    <property type="entry name" value="RNaseH_sf"/>
</dbReference>
<dbReference type="KEGG" id="cdet:87951773"/>
<dbReference type="PROSITE" id="PS50822">
    <property type="entry name" value="PIWI"/>
    <property type="match status" value="1"/>
</dbReference>
<dbReference type="InterPro" id="IPR014811">
    <property type="entry name" value="ArgoL1"/>
</dbReference>
<dbReference type="InterPro" id="IPR032474">
    <property type="entry name" value="Argonaute_N"/>
</dbReference>